<evidence type="ECO:0000256" key="1">
    <source>
        <dbReference type="ARBA" id="ARBA00012612"/>
    </source>
</evidence>
<comment type="catalytic activity">
    <reaction evidence="5">
        <text>[protein]-dithiol + NAD(+) = [protein]-disulfide + NADH + H(+)</text>
        <dbReference type="Rhea" id="RHEA:18749"/>
        <dbReference type="Rhea" id="RHEA-COMP:10593"/>
        <dbReference type="Rhea" id="RHEA-COMP:10594"/>
        <dbReference type="ChEBI" id="CHEBI:15378"/>
        <dbReference type="ChEBI" id="CHEBI:29950"/>
        <dbReference type="ChEBI" id="CHEBI:50058"/>
        <dbReference type="ChEBI" id="CHEBI:57540"/>
        <dbReference type="ChEBI" id="CHEBI:57945"/>
        <dbReference type="EC" id="1.8.1.8"/>
    </reaction>
</comment>
<dbReference type="InterPro" id="IPR036249">
    <property type="entry name" value="Thioredoxin-like_sf"/>
</dbReference>
<reference evidence="9" key="1">
    <citation type="submission" date="2022-10" db="EMBL/GenBank/DDBJ databases">
        <title>Genome assembly of Pristionchus species.</title>
        <authorList>
            <person name="Yoshida K."/>
            <person name="Sommer R.J."/>
        </authorList>
    </citation>
    <scope>NUCLEOTIDE SEQUENCE [LARGE SCALE GENOMIC DNA]</scope>
    <source>
        <strain evidence="9">RS5460</strain>
    </source>
</reference>
<gene>
    <name evidence="8" type="ORF">PMAYCL1PPCAC_20313</name>
</gene>
<evidence type="ECO:0000259" key="7">
    <source>
        <dbReference type="Pfam" id="PF13905"/>
    </source>
</evidence>
<dbReference type="EMBL" id="BTRK01000004">
    <property type="protein sequence ID" value="GMR50118.1"/>
    <property type="molecule type" value="Genomic_DNA"/>
</dbReference>
<dbReference type="PANTHER" id="PTHR13871">
    <property type="entry name" value="THIOREDOXIN"/>
    <property type="match status" value="1"/>
</dbReference>
<evidence type="ECO:0000256" key="3">
    <source>
        <dbReference type="ARBA" id="ARBA00023002"/>
    </source>
</evidence>
<dbReference type="SUPFAM" id="SSF52833">
    <property type="entry name" value="Thioredoxin-like"/>
    <property type="match status" value="1"/>
</dbReference>
<accession>A0AAN5CST9</accession>
<evidence type="ECO:0000256" key="6">
    <source>
        <dbReference type="ARBA" id="ARBA00047804"/>
    </source>
</evidence>
<dbReference type="GO" id="GO:0047134">
    <property type="term" value="F:protein-disulfide reductase [NAD(P)H] activity"/>
    <property type="evidence" value="ECO:0007669"/>
    <property type="project" value="UniProtKB-EC"/>
</dbReference>
<organism evidence="8 9">
    <name type="scientific">Pristionchus mayeri</name>
    <dbReference type="NCBI Taxonomy" id="1317129"/>
    <lineage>
        <taxon>Eukaryota</taxon>
        <taxon>Metazoa</taxon>
        <taxon>Ecdysozoa</taxon>
        <taxon>Nematoda</taxon>
        <taxon>Chromadorea</taxon>
        <taxon>Rhabditida</taxon>
        <taxon>Rhabditina</taxon>
        <taxon>Diplogasteromorpha</taxon>
        <taxon>Diplogasteroidea</taxon>
        <taxon>Neodiplogasteridae</taxon>
        <taxon>Pristionchus</taxon>
    </lineage>
</organism>
<dbReference type="InterPro" id="IPR012336">
    <property type="entry name" value="Thioredoxin-like_fold"/>
</dbReference>
<protein>
    <recommendedName>
        <fullName evidence="1">protein-disulfide reductase</fullName>
        <ecNumber evidence="1">1.8.1.8</ecNumber>
    </recommendedName>
</protein>
<evidence type="ECO:0000256" key="4">
    <source>
        <dbReference type="ARBA" id="ARBA00023027"/>
    </source>
</evidence>
<keyword evidence="9" id="KW-1185">Reference proteome</keyword>
<comment type="caution">
    <text evidence="8">The sequence shown here is derived from an EMBL/GenBank/DDBJ whole genome shotgun (WGS) entry which is preliminary data.</text>
</comment>
<evidence type="ECO:0000313" key="8">
    <source>
        <dbReference type="EMBL" id="GMR50118.1"/>
    </source>
</evidence>
<sequence length="168" mass="19006">MIKYSTLIDHIELIRDCSFVQMVSLFAGHKLFKNRGGEVDVSVLEGKTLGVFFGTLWSPHSRTFTSTLAKFYNELKQKGTPFEVVFASLDESEMDAQIFLAEDQDNWYYLGFYDPLIKQLNEMHHPGHVDRLPVLLILNSDGAKVTDQGVADIMSGKPALAVYEGWKK</sequence>
<keyword evidence="3" id="KW-0560">Oxidoreductase</keyword>
<dbReference type="InterPro" id="IPR052259">
    <property type="entry name" value="Nucleoredoxin-like"/>
</dbReference>
<name>A0AAN5CST9_9BILA</name>
<dbReference type="EC" id="1.8.1.8" evidence="1"/>
<dbReference type="AlphaFoldDB" id="A0AAN5CST9"/>
<keyword evidence="4" id="KW-0520">NAD</keyword>
<dbReference type="PANTHER" id="PTHR13871:SF103">
    <property type="entry name" value="THIOREDOXIN DOMAIN-CONTAINING PROTEIN"/>
    <property type="match status" value="1"/>
</dbReference>
<evidence type="ECO:0000313" key="9">
    <source>
        <dbReference type="Proteomes" id="UP001328107"/>
    </source>
</evidence>
<keyword evidence="2" id="KW-0677">Repeat</keyword>
<dbReference type="Pfam" id="PF13905">
    <property type="entry name" value="Thioredoxin_8"/>
    <property type="match status" value="1"/>
</dbReference>
<evidence type="ECO:0000256" key="5">
    <source>
        <dbReference type="ARBA" id="ARBA00047388"/>
    </source>
</evidence>
<proteinExistence type="predicted"/>
<dbReference type="Proteomes" id="UP001328107">
    <property type="component" value="Unassembled WGS sequence"/>
</dbReference>
<evidence type="ECO:0000256" key="2">
    <source>
        <dbReference type="ARBA" id="ARBA00022737"/>
    </source>
</evidence>
<feature type="domain" description="Thioredoxin-like fold" evidence="7">
    <location>
        <begin position="46"/>
        <end position="142"/>
    </location>
</feature>
<comment type="catalytic activity">
    <reaction evidence="6">
        <text>[protein]-dithiol + NADP(+) = [protein]-disulfide + NADPH + H(+)</text>
        <dbReference type="Rhea" id="RHEA:18753"/>
        <dbReference type="Rhea" id="RHEA-COMP:10593"/>
        <dbReference type="Rhea" id="RHEA-COMP:10594"/>
        <dbReference type="ChEBI" id="CHEBI:15378"/>
        <dbReference type="ChEBI" id="CHEBI:29950"/>
        <dbReference type="ChEBI" id="CHEBI:50058"/>
        <dbReference type="ChEBI" id="CHEBI:57783"/>
        <dbReference type="ChEBI" id="CHEBI:58349"/>
        <dbReference type="EC" id="1.8.1.8"/>
    </reaction>
</comment>
<dbReference type="Gene3D" id="3.40.30.10">
    <property type="entry name" value="Glutaredoxin"/>
    <property type="match status" value="1"/>
</dbReference>